<dbReference type="RefSeq" id="WP_079653557.1">
    <property type="nucleotide sequence ID" value="NZ_LT670846.1"/>
</dbReference>
<gene>
    <name evidence="1" type="ORF">SAMN05444391_0384</name>
</gene>
<reference evidence="1 2" key="1">
    <citation type="submission" date="2016-11" db="EMBL/GenBank/DDBJ databases">
        <authorList>
            <person name="Jaros S."/>
            <person name="Januszkiewicz K."/>
            <person name="Wedrychowicz H."/>
        </authorList>
    </citation>
    <scope>NUCLEOTIDE SEQUENCE [LARGE SCALE GENOMIC DNA]</scope>
    <source>
        <strain evidence="1 2">DSM 19557</strain>
    </source>
</reference>
<dbReference type="Proteomes" id="UP000189810">
    <property type="component" value="Chromosome I"/>
</dbReference>
<dbReference type="STRING" id="381751.SAMN05444391_0384"/>
<protein>
    <submittedName>
        <fullName evidence="1">Arsenate reductase</fullName>
    </submittedName>
</protein>
<dbReference type="AlphaFoldDB" id="A0A1M6QTA7"/>
<dbReference type="Gene3D" id="3.40.50.2300">
    <property type="match status" value="1"/>
</dbReference>
<name>A0A1M6QTA7_9AQUI</name>
<keyword evidence="2" id="KW-1185">Reference proteome</keyword>
<organism evidence="1 2">
    <name type="scientific">Thermocrinis minervae</name>
    <dbReference type="NCBI Taxonomy" id="381751"/>
    <lineage>
        <taxon>Bacteria</taxon>
        <taxon>Pseudomonadati</taxon>
        <taxon>Aquificota</taxon>
        <taxon>Aquificia</taxon>
        <taxon>Aquificales</taxon>
        <taxon>Aquificaceae</taxon>
        <taxon>Thermocrinis</taxon>
    </lineage>
</organism>
<dbReference type="OrthoDB" id="14725at2"/>
<evidence type="ECO:0000313" key="1">
    <source>
        <dbReference type="EMBL" id="SHK23454.1"/>
    </source>
</evidence>
<proteinExistence type="predicted"/>
<dbReference type="EMBL" id="LT670846">
    <property type="protein sequence ID" value="SHK23454.1"/>
    <property type="molecule type" value="Genomic_DNA"/>
</dbReference>
<sequence>MKIGFASTTGKKAYVAYNLAKDVSRKALLNPELFYFAINPAEDVPIEIVKTLQSMGLLFEEYKPRSIKDVPYEDLDILLTLSPEARDLCPYSQHHMRREHWLIDTESPSELVRELQAKLIEFFRLGRNPTLP</sequence>
<dbReference type="SUPFAM" id="SSF52788">
    <property type="entry name" value="Phosphotyrosine protein phosphatases I"/>
    <property type="match status" value="1"/>
</dbReference>
<accession>A0A1M6QTA7</accession>
<evidence type="ECO:0000313" key="2">
    <source>
        <dbReference type="Proteomes" id="UP000189810"/>
    </source>
</evidence>
<dbReference type="InterPro" id="IPR036196">
    <property type="entry name" value="Ptyr_pPase_sf"/>
</dbReference>